<dbReference type="Pfam" id="PF14659">
    <property type="entry name" value="Phage_int_SAM_3"/>
    <property type="match status" value="1"/>
</dbReference>
<dbReference type="InterPro" id="IPR011010">
    <property type="entry name" value="DNA_brk_join_enz"/>
</dbReference>
<dbReference type="RefSeq" id="WP_015392735.1">
    <property type="nucleotide sequence ID" value="NC_020291.1"/>
</dbReference>
<evidence type="ECO:0000313" key="10">
    <source>
        <dbReference type="Proteomes" id="UP000011728"/>
    </source>
</evidence>
<evidence type="ECO:0000259" key="8">
    <source>
        <dbReference type="PROSITE" id="PS51900"/>
    </source>
</evidence>
<evidence type="ECO:0000256" key="4">
    <source>
        <dbReference type="ARBA" id="ARBA00023125"/>
    </source>
</evidence>
<dbReference type="KEGG" id="csr:Cspa_c26510"/>
<keyword evidence="4 6" id="KW-0238">DNA-binding</keyword>
<dbReference type="Gene3D" id="1.10.443.10">
    <property type="entry name" value="Intergrase catalytic core"/>
    <property type="match status" value="1"/>
</dbReference>
<dbReference type="eggNOG" id="COG0582">
    <property type="taxonomic scope" value="Bacteria"/>
</dbReference>
<comment type="similarity">
    <text evidence="2">Belongs to the 'phage' integrase family.</text>
</comment>
<keyword evidence="10" id="KW-1185">Reference proteome</keyword>
<dbReference type="InterPro" id="IPR010998">
    <property type="entry name" value="Integrase_recombinase_N"/>
</dbReference>
<feature type="domain" description="Tyr recombinase" evidence="7">
    <location>
        <begin position="171"/>
        <end position="378"/>
    </location>
</feature>
<dbReference type="InterPro" id="IPR013762">
    <property type="entry name" value="Integrase-like_cat_sf"/>
</dbReference>
<dbReference type="InterPro" id="IPR044068">
    <property type="entry name" value="CB"/>
</dbReference>
<dbReference type="Proteomes" id="UP000011728">
    <property type="component" value="Chromosome"/>
</dbReference>
<dbReference type="InterPro" id="IPR004107">
    <property type="entry name" value="Integrase_SAM-like_N"/>
</dbReference>
<dbReference type="SUPFAM" id="SSF56349">
    <property type="entry name" value="DNA breaking-rejoining enzymes"/>
    <property type="match status" value="1"/>
</dbReference>
<organism evidence="9 10">
    <name type="scientific">Clostridium saccharoperbutylacetonicum N1-4(HMT)</name>
    <dbReference type="NCBI Taxonomy" id="931276"/>
    <lineage>
        <taxon>Bacteria</taxon>
        <taxon>Bacillati</taxon>
        <taxon>Bacillota</taxon>
        <taxon>Clostridia</taxon>
        <taxon>Eubacteriales</taxon>
        <taxon>Clostridiaceae</taxon>
        <taxon>Clostridium</taxon>
    </lineage>
</organism>
<comment type="function">
    <text evidence="1">Site-specific tyrosine recombinase, which acts by catalyzing the cutting and rejoining of the recombining DNA molecules.</text>
</comment>
<feature type="domain" description="Core-binding (CB)" evidence="8">
    <location>
        <begin position="63"/>
        <end position="147"/>
    </location>
</feature>
<dbReference type="PROSITE" id="PS51898">
    <property type="entry name" value="TYR_RECOMBINASE"/>
    <property type="match status" value="1"/>
</dbReference>
<dbReference type="PANTHER" id="PTHR30349:SF64">
    <property type="entry name" value="PROPHAGE INTEGRASE INTD-RELATED"/>
    <property type="match status" value="1"/>
</dbReference>
<dbReference type="PATRIC" id="fig|931276.5.peg.2659"/>
<name>M1MNW3_9CLOT</name>
<sequence length="386" mass="44675">MANKTNYTMNGKEYFRISASFGRDSNGKLIRKFFYGKNEKEAKQKLEEYKRSVDNGLVVDKKLFLYPIMHEWLFEIVSNNIKASTLDRYEDLFRNYIKPAPFAYKVIKDIQAIDIQKYYNELYKSGKSYSRINRVNKILKYFLNFAINEGYTLRNPCLKVTIPGSKEVIKNEVETFSNEELTKILNSNEEYLIKSISIIAFSTGMRVGEILGLSENDIDIENNRININQIVACYTEIDGDTRKKVKVLQTPKTKNSIRSIPLPNSIISILAAAKTEKLKNKLKAGSSYNKKYDDLYFLTENGNLLYPTNITKSWKAFLNRLDIPYKKFHALRHTYATMQFEARTPLKTVSKLLGHSKVDITANTYTHVLKKEEEKAIDIISVLKMC</sequence>
<protein>
    <submittedName>
        <fullName evidence="9">Site-specific recombinase XerD</fullName>
    </submittedName>
</protein>
<dbReference type="AlphaFoldDB" id="M1MNW3"/>
<proteinExistence type="inferred from homology"/>
<accession>M1MNW3</accession>
<dbReference type="CDD" id="cd01189">
    <property type="entry name" value="INT_ICEBs1_C_like"/>
    <property type="match status" value="1"/>
</dbReference>
<dbReference type="HOGENOM" id="CLU_027562_17_1_9"/>
<dbReference type="GO" id="GO:0006310">
    <property type="term" value="P:DNA recombination"/>
    <property type="evidence" value="ECO:0007669"/>
    <property type="project" value="UniProtKB-KW"/>
</dbReference>
<dbReference type="Pfam" id="PF00589">
    <property type="entry name" value="Phage_integrase"/>
    <property type="match status" value="1"/>
</dbReference>
<dbReference type="GO" id="GO:0015074">
    <property type="term" value="P:DNA integration"/>
    <property type="evidence" value="ECO:0007669"/>
    <property type="project" value="UniProtKB-KW"/>
</dbReference>
<dbReference type="EMBL" id="CP004121">
    <property type="protein sequence ID" value="AGF56416.1"/>
    <property type="molecule type" value="Genomic_DNA"/>
</dbReference>
<evidence type="ECO:0000256" key="2">
    <source>
        <dbReference type="ARBA" id="ARBA00008857"/>
    </source>
</evidence>
<keyword evidence="5" id="KW-0233">DNA recombination</keyword>
<dbReference type="InterPro" id="IPR050090">
    <property type="entry name" value="Tyrosine_recombinase_XerCD"/>
</dbReference>
<dbReference type="OrthoDB" id="9785687at2"/>
<evidence type="ECO:0000256" key="6">
    <source>
        <dbReference type="PROSITE-ProRule" id="PRU01248"/>
    </source>
</evidence>
<evidence type="ECO:0000256" key="1">
    <source>
        <dbReference type="ARBA" id="ARBA00003283"/>
    </source>
</evidence>
<dbReference type="InterPro" id="IPR002104">
    <property type="entry name" value="Integrase_catalytic"/>
</dbReference>
<evidence type="ECO:0000259" key="7">
    <source>
        <dbReference type="PROSITE" id="PS51898"/>
    </source>
</evidence>
<dbReference type="GO" id="GO:0003677">
    <property type="term" value="F:DNA binding"/>
    <property type="evidence" value="ECO:0007669"/>
    <property type="project" value="UniProtKB-UniRule"/>
</dbReference>
<evidence type="ECO:0000256" key="3">
    <source>
        <dbReference type="ARBA" id="ARBA00022908"/>
    </source>
</evidence>
<evidence type="ECO:0000313" key="9">
    <source>
        <dbReference type="EMBL" id="AGF56416.1"/>
    </source>
</evidence>
<dbReference type="PROSITE" id="PS51900">
    <property type="entry name" value="CB"/>
    <property type="match status" value="1"/>
</dbReference>
<reference evidence="9 10" key="1">
    <citation type="submission" date="2013-02" db="EMBL/GenBank/DDBJ databases">
        <title>Genome sequence of Clostridium saccharoperbutylacetonicum N1-4(HMT).</title>
        <authorList>
            <person name="Poehlein A."/>
            <person name="Daniel R."/>
        </authorList>
    </citation>
    <scope>NUCLEOTIDE SEQUENCE [LARGE SCALE GENOMIC DNA]</scope>
    <source>
        <strain evidence="10">N1-4(HMT)</strain>
    </source>
</reference>
<dbReference type="PANTHER" id="PTHR30349">
    <property type="entry name" value="PHAGE INTEGRASE-RELATED"/>
    <property type="match status" value="1"/>
</dbReference>
<dbReference type="Gene3D" id="1.10.150.130">
    <property type="match status" value="1"/>
</dbReference>
<gene>
    <name evidence="9" type="primary">xerD3</name>
    <name evidence="9" type="ORF">Cspa_c26510</name>
</gene>
<evidence type="ECO:0000256" key="5">
    <source>
        <dbReference type="ARBA" id="ARBA00023172"/>
    </source>
</evidence>
<keyword evidence="3" id="KW-0229">DNA integration</keyword>